<gene>
    <name evidence="3" type="ORF">AB6713_04700</name>
</gene>
<dbReference type="Gene3D" id="3.20.20.120">
    <property type="entry name" value="Enolase-like C-terminal domain"/>
    <property type="match status" value="1"/>
</dbReference>
<dbReference type="InterPro" id="IPR034593">
    <property type="entry name" value="DgoD-like"/>
</dbReference>
<proteinExistence type="predicted"/>
<organism evidence="3 4">
    <name type="scientific">Luteimonas salinilitoris</name>
    <dbReference type="NCBI Taxonomy" id="3237697"/>
    <lineage>
        <taxon>Bacteria</taxon>
        <taxon>Pseudomonadati</taxon>
        <taxon>Pseudomonadota</taxon>
        <taxon>Gammaproteobacteria</taxon>
        <taxon>Lysobacterales</taxon>
        <taxon>Lysobacteraceae</taxon>
        <taxon>Luteimonas</taxon>
    </lineage>
</organism>
<dbReference type="Proteomes" id="UP001566331">
    <property type="component" value="Unassembled WGS sequence"/>
</dbReference>
<keyword evidence="4" id="KW-1185">Reference proteome</keyword>
<feature type="domain" description="Mandelate racemase/muconate lactonizing enzyme C-terminal" evidence="2">
    <location>
        <begin position="171"/>
        <end position="267"/>
    </location>
</feature>
<dbReference type="Gene3D" id="3.30.390.10">
    <property type="entry name" value="Enolase-like, N-terminal domain"/>
    <property type="match status" value="1"/>
</dbReference>
<evidence type="ECO:0000313" key="4">
    <source>
        <dbReference type="Proteomes" id="UP001566331"/>
    </source>
</evidence>
<dbReference type="InterPro" id="IPR029065">
    <property type="entry name" value="Enolase_C-like"/>
</dbReference>
<dbReference type="SFLD" id="SFLDS00001">
    <property type="entry name" value="Enolase"/>
    <property type="match status" value="1"/>
</dbReference>
<sequence length="393" mass="41637">MIRRIARVSARALRIPRDVAESRGTAGTPAALGDAAGARYRWAGHYRTVYAADHLETVLVTVETNDGLVGWGEAQAPVAPEVTRSVIDTLLGPLLVGEDALAPEAIWDRLYAAMRVRGHTGSFLLDAMAGIDLAIWDLCGKAFGQPVHRLLGGPCRTTLPCYVSGLGGDSTAARVDEARGWVESGAEAFKLFMAGDPDDCLADLDALRGALGADIELYVDALWRLDARSAPRFAAALEARDAGWLEAPLMPEDVAGHARLAERTRVPLAIGESYRTRFELLPFFERGAVGVLQPDLGRSGLTESRKLAVLADTHHVPVAPHVSIGLGPQLAAGLHLAAATPNFARLECNPRVQAIANRFLRSPLPVGVAGLAAPDAPGLGIEIDEAAIAPFVL</sequence>
<dbReference type="InterPro" id="IPR036849">
    <property type="entry name" value="Enolase-like_C_sf"/>
</dbReference>
<dbReference type="Pfam" id="PF13378">
    <property type="entry name" value="MR_MLE_C"/>
    <property type="match status" value="1"/>
</dbReference>
<accession>A0ABV4HQ10</accession>
<dbReference type="PANTHER" id="PTHR48080">
    <property type="entry name" value="D-GALACTONATE DEHYDRATASE-RELATED"/>
    <property type="match status" value="1"/>
</dbReference>
<dbReference type="SMART" id="SM00922">
    <property type="entry name" value="MR_MLE"/>
    <property type="match status" value="1"/>
</dbReference>
<dbReference type="Pfam" id="PF02746">
    <property type="entry name" value="MR_MLE_N"/>
    <property type="match status" value="1"/>
</dbReference>
<evidence type="ECO:0000256" key="1">
    <source>
        <dbReference type="ARBA" id="ARBA00023239"/>
    </source>
</evidence>
<evidence type="ECO:0000259" key="2">
    <source>
        <dbReference type="SMART" id="SM00922"/>
    </source>
</evidence>
<dbReference type="CDD" id="cd03316">
    <property type="entry name" value="MR_like"/>
    <property type="match status" value="1"/>
</dbReference>
<dbReference type="SFLD" id="SFLDG00179">
    <property type="entry name" value="mandelate_racemase"/>
    <property type="match status" value="1"/>
</dbReference>
<evidence type="ECO:0000313" key="3">
    <source>
        <dbReference type="EMBL" id="MEZ0473916.1"/>
    </source>
</evidence>
<dbReference type="InterPro" id="IPR029017">
    <property type="entry name" value="Enolase-like_N"/>
</dbReference>
<dbReference type="RefSeq" id="WP_370562625.1">
    <property type="nucleotide sequence ID" value="NZ_JBFWIB010000002.1"/>
</dbReference>
<keyword evidence="1" id="KW-0456">Lyase</keyword>
<comment type="caution">
    <text evidence="3">The sequence shown here is derived from an EMBL/GenBank/DDBJ whole genome shotgun (WGS) entry which is preliminary data.</text>
</comment>
<dbReference type="SUPFAM" id="SSF54826">
    <property type="entry name" value="Enolase N-terminal domain-like"/>
    <property type="match status" value="1"/>
</dbReference>
<dbReference type="InterPro" id="IPR013342">
    <property type="entry name" value="Mandelate_racemase_C"/>
</dbReference>
<reference evidence="3 4" key="1">
    <citation type="submission" date="2024-07" db="EMBL/GenBank/DDBJ databases">
        <title>Luteimonas salilacus sp. nov., isolated from the shore soil of Salt Lake in Tibet of China.</title>
        <authorList>
            <person name="Zhang X."/>
            <person name="Li A."/>
        </authorList>
    </citation>
    <scope>NUCLEOTIDE SEQUENCE [LARGE SCALE GENOMIC DNA]</scope>
    <source>
        <strain evidence="3 4">B3-2-R+30</strain>
    </source>
</reference>
<dbReference type="PANTHER" id="PTHR48080:SF2">
    <property type="entry name" value="D-GALACTONATE DEHYDRATASE"/>
    <property type="match status" value="1"/>
</dbReference>
<dbReference type="InterPro" id="IPR013341">
    <property type="entry name" value="Mandelate_racemase_N_dom"/>
</dbReference>
<dbReference type="SUPFAM" id="SSF51604">
    <property type="entry name" value="Enolase C-terminal domain-like"/>
    <property type="match status" value="1"/>
</dbReference>
<dbReference type="EMBL" id="JBFWIC010000004">
    <property type="protein sequence ID" value="MEZ0473916.1"/>
    <property type="molecule type" value="Genomic_DNA"/>
</dbReference>
<name>A0ABV4HQ10_9GAMM</name>
<protein>
    <submittedName>
        <fullName evidence="3">Mandelate racemase/muconate lactonizing enzyme family protein</fullName>
    </submittedName>
</protein>